<dbReference type="OrthoDB" id="6249877at2759"/>
<gene>
    <name evidence="6" type="ORF">EmuJ_001112300</name>
</gene>
<reference evidence="6" key="1">
    <citation type="journal article" date="2013" name="Nature">
        <title>The genomes of four tapeworm species reveal adaptations to parasitism.</title>
        <authorList>
            <person name="Tsai I.J."/>
            <person name="Zarowiecki M."/>
            <person name="Holroyd N."/>
            <person name="Garciarrubio A."/>
            <person name="Sanchez-Flores A."/>
            <person name="Brooks K.L."/>
            <person name="Tracey A."/>
            <person name="Bobes R.J."/>
            <person name="Fragoso G."/>
            <person name="Sciutto E."/>
            <person name="Aslett M."/>
            <person name="Beasley H."/>
            <person name="Bennett H.M."/>
            <person name="Cai J."/>
            <person name="Camicia F."/>
            <person name="Clark R."/>
            <person name="Cucher M."/>
            <person name="De Silva N."/>
            <person name="Day T.A."/>
            <person name="Deplazes P."/>
            <person name="Estrada K."/>
            <person name="Fernandez C."/>
            <person name="Holland P.W."/>
            <person name="Hou J."/>
            <person name="Hu S."/>
            <person name="Huckvale T."/>
            <person name="Hung S.S."/>
            <person name="Kamenetzky L."/>
            <person name="Keane J.A."/>
            <person name="Kiss F."/>
            <person name="Koziol U."/>
            <person name="Lambert O."/>
            <person name="Liu K."/>
            <person name="Luo X."/>
            <person name="Luo Y."/>
            <person name="Macchiaroli N."/>
            <person name="Nichol S."/>
            <person name="Paps J."/>
            <person name="Parkinson J."/>
            <person name="Pouchkina-Stantcheva N."/>
            <person name="Riddiford N."/>
            <person name="Rosenzvit M."/>
            <person name="Salinas G."/>
            <person name="Wasmuth J.D."/>
            <person name="Zamanian M."/>
            <person name="Zheng Y."/>
            <person name="Cai X."/>
            <person name="Soberon X."/>
            <person name="Olson P.D."/>
            <person name="Laclette J.P."/>
            <person name="Brehm K."/>
            <person name="Berriman M."/>
            <person name="Garciarrubio A."/>
            <person name="Bobes R.J."/>
            <person name="Fragoso G."/>
            <person name="Sanchez-Flores A."/>
            <person name="Estrada K."/>
            <person name="Cevallos M.A."/>
            <person name="Morett E."/>
            <person name="Gonzalez V."/>
            <person name="Portillo T."/>
            <person name="Ochoa-Leyva A."/>
            <person name="Jose M.V."/>
            <person name="Sciutto E."/>
            <person name="Landa A."/>
            <person name="Jimenez L."/>
            <person name="Valdes V."/>
            <person name="Carrero J.C."/>
            <person name="Larralde C."/>
            <person name="Morales-Montor J."/>
            <person name="Limon-Lason J."/>
            <person name="Soberon X."/>
            <person name="Laclette J.P."/>
        </authorList>
    </citation>
    <scope>NUCLEOTIDE SEQUENCE [LARGE SCALE GENOMIC DNA]</scope>
</reference>
<keyword evidence="6" id="KW-0675">Receptor</keyword>
<proteinExistence type="inferred from homology"/>
<dbReference type="OMA" id="CCINFEN"/>
<dbReference type="EC" id="3.1.3.48" evidence="2"/>
<keyword evidence="7" id="KW-1185">Reference proteome</keyword>
<reference evidence="6" key="2">
    <citation type="submission" date="2015-11" db="EMBL/GenBank/DDBJ databases">
        <authorList>
            <person name="Zhang Y."/>
            <person name="Guo Z."/>
        </authorList>
    </citation>
    <scope>NUCLEOTIDE SEQUENCE</scope>
</reference>
<name>A0A068YMQ8_ECHMU</name>
<dbReference type="PANTHER" id="PTHR19134:SF562">
    <property type="entry name" value="PROTEIN-TYROSINE-PHOSPHATASE"/>
    <property type="match status" value="1"/>
</dbReference>
<keyword evidence="3" id="KW-0378">Hydrolase</keyword>
<sequence length="229" mass="25752">MGSLLDPYARIMYNASHFDDYQRDVTTTAVFIDASYVCAPDYEMQFGSARVACNDRRPDFIVAASPTRSTVGDFLFMLVRQRVKLLVMLDDLQTADERATTPMVVEDEEEGYVATVPYWPVGGTVGGDKAVDLENFFSTYHACQVVRHAEKYTHDCCCRTLSVTPVDVMQPWPLIQLHFTGWPRHGVPRVDIFYNFVVKCLKYLDNFAVGSDCGPPTVHSRCEPIGDAV</sequence>
<dbReference type="Gene3D" id="3.90.190.10">
    <property type="entry name" value="Protein tyrosine phosphatase superfamily"/>
    <property type="match status" value="1"/>
</dbReference>
<dbReference type="Proteomes" id="UP000017246">
    <property type="component" value="Unassembled WGS sequence"/>
</dbReference>
<comment type="similarity">
    <text evidence="1">Belongs to the protein-tyrosine phosphatase family.</text>
</comment>
<dbReference type="AlphaFoldDB" id="A0A068YMQ8"/>
<evidence type="ECO:0000313" key="7">
    <source>
        <dbReference type="Proteomes" id="UP000017246"/>
    </source>
</evidence>
<evidence type="ECO:0000256" key="1">
    <source>
        <dbReference type="ARBA" id="ARBA00009580"/>
    </source>
</evidence>
<keyword evidence="4" id="KW-0904">Protein phosphatase</keyword>
<dbReference type="PROSITE" id="PS50055">
    <property type="entry name" value="TYR_PHOSPHATASE_PTP"/>
    <property type="match status" value="1"/>
</dbReference>
<evidence type="ECO:0000313" key="6">
    <source>
        <dbReference type="EMBL" id="CDS43367.1"/>
    </source>
</evidence>
<feature type="domain" description="Tyrosine-protein phosphatase" evidence="5">
    <location>
        <begin position="1"/>
        <end position="229"/>
    </location>
</feature>
<evidence type="ECO:0000256" key="2">
    <source>
        <dbReference type="ARBA" id="ARBA00013064"/>
    </source>
</evidence>
<accession>A0A068YMQ8</accession>
<dbReference type="STRING" id="6211.A0A068YMQ8"/>
<dbReference type="InterPro" id="IPR000242">
    <property type="entry name" value="PTP_cat"/>
</dbReference>
<dbReference type="Pfam" id="PF00102">
    <property type="entry name" value="Y_phosphatase"/>
    <property type="match status" value="1"/>
</dbReference>
<evidence type="ECO:0000256" key="4">
    <source>
        <dbReference type="ARBA" id="ARBA00022912"/>
    </source>
</evidence>
<dbReference type="SUPFAM" id="SSF52799">
    <property type="entry name" value="(Phosphotyrosine protein) phosphatases II"/>
    <property type="match status" value="1"/>
</dbReference>
<dbReference type="EMBL" id="LN902848">
    <property type="protein sequence ID" value="CDS43367.1"/>
    <property type="molecule type" value="Genomic_DNA"/>
</dbReference>
<dbReference type="GO" id="GO:0004725">
    <property type="term" value="F:protein tyrosine phosphatase activity"/>
    <property type="evidence" value="ECO:0007669"/>
    <property type="project" value="UniProtKB-EC"/>
</dbReference>
<organism evidence="6 7">
    <name type="scientific">Echinococcus multilocularis</name>
    <name type="common">Fox tapeworm</name>
    <dbReference type="NCBI Taxonomy" id="6211"/>
    <lineage>
        <taxon>Eukaryota</taxon>
        <taxon>Metazoa</taxon>
        <taxon>Spiralia</taxon>
        <taxon>Lophotrochozoa</taxon>
        <taxon>Platyhelminthes</taxon>
        <taxon>Cestoda</taxon>
        <taxon>Eucestoda</taxon>
        <taxon>Cyclophyllidea</taxon>
        <taxon>Taeniidae</taxon>
        <taxon>Echinococcus</taxon>
    </lineage>
</organism>
<protein>
    <recommendedName>
        <fullName evidence="2">protein-tyrosine-phosphatase</fullName>
        <ecNumber evidence="2">3.1.3.48</ecNumber>
    </recommendedName>
</protein>
<evidence type="ECO:0000256" key="3">
    <source>
        <dbReference type="ARBA" id="ARBA00022801"/>
    </source>
</evidence>
<dbReference type="InterPro" id="IPR050348">
    <property type="entry name" value="Protein-Tyr_Phosphatase"/>
</dbReference>
<dbReference type="InterPro" id="IPR029021">
    <property type="entry name" value="Prot-tyrosine_phosphatase-like"/>
</dbReference>
<evidence type="ECO:0000259" key="5">
    <source>
        <dbReference type="PROSITE" id="PS50055"/>
    </source>
</evidence>
<dbReference type="PANTHER" id="PTHR19134">
    <property type="entry name" value="RECEPTOR-TYPE TYROSINE-PROTEIN PHOSPHATASE"/>
    <property type="match status" value="1"/>
</dbReference>